<proteinExistence type="predicted"/>
<name>A0A7Y0EMT3_9CLOT</name>
<dbReference type="PANTHER" id="PTHR34825">
    <property type="entry name" value="CONSERVED PROTEIN, WITH A WEAK D-GALACTARATE DEHYDRATASE/ALTRONATE HYDROLASE DOMAIN"/>
    <property type="match status" value="1"/>
</dbReference>
<reference evidence="2 3" key="2">
    <citation type="submission" date="2020-06" db="EMBL/GenBank/DDBJ databases">
        <title>Complete Genome Sequence of Clostridium muelleri sp. nov. P21T, an Acid-Alcohol Producing Acetogen Isolated from Old Hay.</title>
        <authorList>
            <person name="Duncan K.E."/>
            <person name="Tanner R.S."/>
        </authorList>
    </citation>
    <scope>NUCLEOTIDE SEQUENCE [LARGE SCALE GENOMIC DNA]</scope>
    <source>
        <strain evidence="2 3">P21</strain>
    </source>
</reference>
<dbReference type="InterPro" id="IPR012547">
    <property type="entry name" value="PDDEXK_9"/>
</dbReference>
<dbReference type="Pfam" id="PF08011">
    <property type="entry name" value="PDDEXK_9"/>
    <property type="match status" value="1"/>
</dbReference>
<dbReference type="Pfam" id="PF09820">
    <property type="entry name" value="AAA-ATPase_like"/>
    <property type="match status" value="1"/>
</dbReference>
<feature type="domain" description="AAA-ATPase-like" evidence="1">
    <location>
        <begin position="14"/>
        <end position="260"/>
    </location>
</feature>
<accession>A0A7Y0EMT3</accession>
<keyword evidence="3" id="KW-1185">Reference proteome</keyword>
<sequence length="588" mass="68101">MKREGELNEKNIQIGTSDFKELIEGNNYFIDKSLLIKEFIENGAKIILTPRPRRFGKTLNLSMLKYFFDIRTKEETKDLFKGLKIEKEKEIMKLQGQYPVIFITFKNQKHISFENFEDGIKVLLSNLYKEHEYLLDSDKLSEFDKNDFKEIILRKASIGNVSEAISSLMGYMNKHYGRKVMLFIDEYDVPIQEGYINKGNPTYIRSLGAFEEPNARFGLSQHDEMITLIRNLLTAALKDNPYIEKSLITGILRIAKESIFSGLNNLQVNTILSFKFNDKFGFTEEELKHLVEYYNLKGKSEDIKTWYNGYIFGGKVIYNPWSVLNYIDNNEAGFMPYWINSSSNDLIKKLLLKGDRDIKLELEELIEGNSINKSVDDTIVMQEVEDSNQNIWSFLLMSGYLKAVNTENIEGILNCKLKIPNKEVLIFYRSLIKKWFQETMTSQKYELMLNMLITGEIDIFAGIFKQFVINNLSYFDVSGTEPEKVYHAFVLGMLISLSENYEVKSNKESGYGRYDVMLVPKDISKIGIVMEFKKIDDFLSTTIEEATKAALKQINDMKYADELVNRGIKDIIKLAIVFKGKKVEITKS</sequence>
<dbReference type="InterPro" id="IPR018631">
    <property type="entry name" value="AAA-ATPase-like_dom"/>
</dbReference>
<evidence type="ECO:0000259" key="1">
    <source>
        <dbReference type="Pfam" id="PF09820"/>
    </source>
</evidence>
<evidence type="ECO:0000313" key="2">
    <source>
        <dbReference type="EMBL" id="NMM65967.1"/>
    </source>
</evidence>
<organism evidence="2 3">
    <name type="scientific">Clostridium muellerianum</name>
    <dbReference type="NCBI Taxonomy" id="2716538"/>
    <lineage>
        <taxon>Bacteria</taxon>
        <taxon>Bacillati</taxon>
        <taxon>Bacillota</taxon>
        <taxon>Clostridia</taxon>
        <taxon>Eubacteriales</taxon>
        <taxon>Clostridiaceae</taxon>
        <taxon>Clostridium</taxon>
    </lineage>
</organism>
<reference evidence="2 3" key="1">
    <citation type="submission" date="2020-04" db="EMBL/GenBank/DDBJ databases">
        <authorList>
            <person name="Doyle D.A."/>
        </authorList>
    </citation>
    <scope>NUCLEOTIDE SEQUENCE [LARGE SCALE GENOMIC DNA]</scope>
    <source>
        <strain evidence="2 3">P21</strain>
    </source>
</reference>
<dbReference type="PANTHER" id="PTHR34825:SF1">
    <property type="entry name" value="AAA-ATPASE-LIKE DOMAIN-CONTAINING PROTEIN"/>
    <property type="match status" value="1"/>
</dbReference>
<protein>
    <submittedName>
        <fullName evidence="2">AAA family ATPase</fullName>
    </submittedName>
</protein>
<evidence type="ECO:0000313" key="3">
    <source>
        <dbReference type="Proteomes" id="UP000537131"/>
    </source>
</evidence>
<gene>
    <name evidence="2" type="ORF">HBE96_25655</name>
</gene>
<dbReference type="EMBL" id="JABBNI010000067">
    <property type="protein sequence ID" value="NMM65967.1"/>
    <property type="molecule type" value="Genomic_DNA"/>
</dbReference>
<dbReference type="Proteomes" id="UP000537131">
    <property type="component" value="Unassembled WGS sequence"/>
</dbReference>
<dbReference type="AlphaFoldDB" id="A0A7Y0EMT3"/>
<dbReference type="RefSeq" id="WP_169300618.1">
    <property type="nucleotide sequence ID" value="NZ_JABBNI010000067.1"/>
</dbReference>
<comment type="caution">
    <text evidence="2">The sequence shown here is derived from an EMBL/GenBank/DDBJ whole genome shotgun (WGS) entry which is preliminary data.</text>
</comment>